<reference evidence="7" key="1">
    <citation type="submission" date="2022-08" db="EMBL/GenBank/DDBJ databases">
        <title>Catabolic pathway analysis in culturable SAR92 clade bacteria reveals their overlooked roles in DMSP degradation in coastal seas.</title>
        <authorList>
            <person name="He X."/>
            <person name="Zhang X."/>
            <person name="Zhang Y."/>
        </authorList>
    </citation>
    <scope>NUCLEOTIDE SEQUENCE</scope>
    <source>
        <strain evidence="7">H455</strain>
    </source>
</reference>
<feature type="transmembrane region" description="Helical" evidence="6">
    <location>
        <begin position="98"/>
        <end position="118"/>
    </location>
</feature>
<evidence type="ECO:0000313" key="8">
    <source>
        <dbReference type="Proteomes" id="UP001059934"/>
    </source>
</evidence>
<evidence type="ECO:0000256" key="1">
    <source>
        <dbReference type="ARBA" id="ARBA00004651"/>
    </source>
</evidence>
<keyword evidence="3 6" id="KW-0812">Transmembrane</keyword>
<comment type="subcellular location">
    <subcellularLocation>
        <location evidence="1">Cell membrane</location>
        <topology evidence="1">Multi-pass membrane protein</topology>
    </subcellularLocation>
</comment>
<dbReference type="Proteomes" id="UP001059934">
    <property type="component" value="Chromosome"/>
</dbReference>
<feature type="transmembrane region" description="Helical" evidence="6">
    <location>
        <begin position="73"/>
        <end position="92"/>
    </location>
</feature>
<keyword evidence="5 6" id="KW-0472">Membrane</keyword>
<keyword evidence="4 6" id="KW-1133">Transmembrane helix</keyword>
<dbReference type="InterPro" id="IPR005598">
    <property type="entry name" value="ATP_synth_I"/>
</dbReference>
<dbReference type="EMBL" id="CP103416">
    <property type="protein sequence ID" value="UVW35194.1"/>
    <property type="molecule type" value="Genomic_DNA"/>
</dbReference>
<evidence type="ECO:0000256" key="3">
    <source>
        <dbReference type="ARBA" id="ARBA00022692"/>
    </source>
</evidence>
<evidence type="ECO:0000256" key="6">
    <source>
        <dbReference type="SAM" id="Phobius"/>
    </source>
</evidence>
<organism evidence="7 8">
    <name type="scientific">SAR92 clade bacterium H455</name>
    <dbReference type="NCBI Taxonomy" id="2974818"/>
    <lineage>
        <taxon>Bacteria</taxon>
        <taxon>Pseudomonadati</taxon>
        <taxon>Pseudomonadota</taxon>
        <taxon>Gammaproteobacteria</taxon>
        <taxon>Cellvibrionales</taxon>
        <taxon>Porticoccaceae</taxon>
        <taxon>SAR92 clade</taxon>
    </lineage>
</organism>
<evidence type="ECO:0000256" key="4">
    <source>
        <dbReference type="ARBA" id="ARBA00022989"/>
    </source>
</evidence>
<feature type="transmembrane region" description="Helical" evidence="6">
    <location>
        <begin position="35"/>
        <end position="53"/>
    </location>
</feature>
<dbReference type="Pfam" id="PF03899">
    <property type="entry name" value="ATP-synt_I"/>
    <property type="match status" value="1"/>
</dbReference>
<accession>A0ABY5TPJ3</accession>
<keyword evidence="8" id="KW-1185">Reference proteome</keyword>
<proteinExistence type="predicted"/>
<name>A0ABY5TPJ3_9GAMM</name>
<evidence type="ECO:0000256" key="2">
    <source>
        <dbReference type="ARBA" id="ARBA00022475"/>
    </source>
</evidence>
<keyword evidence="2" id="KW-1003">Cell membrane</keyword>
<sequence>MTTISLPAVKKVALYQLALLLPASAALLGWNRVTAYSVLLGGLIQILPQAWFARQAFRFAGARRVQSIVSAMYWGETGKVVLSAVLFTATFLMVNPLYVGALFSGFVAMILVQWFWVFKILKPEAQVK</sequence>
<evidence type="ECO:0000256" key="5">
    <source>
        <dbReference type="ARBA" id="ARBA00023136"/>
    </source>
</evidence>
<protein>
    <submittedName>
        <fullName evidence="7">ATP synthase subunit I</fullName>
    </submittedName>
</protein>
<evidence type="ECO:0000313" key="7">
    <source>
        <dbReference type="EMBL" id="UVW35194.1"/>
    </source>
</evidence>
<gene>
    <name evidence="7" type="ORF">NYF23_00975</name>
</gene>